<comment type="function">
    <text evidence="8">Catalyzes the acetylation of L-2,4-diaminobutyrate (DABA) to gamma-N-acetyl-alpha,gamma-diaminobutyric acid (ADABA) with acetyl coenzyme A.</text>
</comment>
<dbReference type="GO" id="GO:0019491">
    <property type="term" value="P:ectoine biosynthetic process"/>
    <property type="evidence" value="ECO:0007669"/>
    <property type="project" value="UniProtKB-UniPathway"/>
</dbReference>
<dbReference type="UniPathway" id="UPA00067">
    <property type="reaction ID" value="UER00122"/>
</dbReference>
<evidence type="ECO:0000256" key="6">
    <source>
        <dbReference type="ARBA" id="ARBA00023315"/>
    </source>
</evidence>
<dbReference type="AlphaFoldDB" id="A0A853GRF4"/>
<keyword evidence="5 8" id="KW-0808">Transferase</keyword>
<dbReference type="InterPro" id="IPR016181">
    <property type="entry name" value="Acyl_CoA_acyltransferase"/>
</dbReference>
<comment type="caution">
    <text evidence="10">The sequence shown here is derived from an EMBL/GenBank/DDBJ whole genome shotgun (WGS) entry which is preliminary data.</text>
</comment>
<keyword evidence="6 8" id="KW-0012">Acyltransferase</keyword>
<dbReference type="RefSeq" id="WP_180001933.1">
    <property type="nucleotide sequence ID" value="NZ_JACCEV010000002.1"/>
</dbReference>
<gene>
    <name evidence="8 10" type="primary">ectA</name>
    <name evidence="10" type="ORF">H0A62_08590</name>
</gene>
<reference evidence="10 11" key="1">
    <citation type="submission" date="2020-07" db="EMBL/GenBank/DDBJ databases">
        <title>Taxonomic revisions and descriptions of new bacterial species based on genomic comparisons in the high-G+C-content subgroup of the family Alcaligenaceae.</title>
        <authorList>
            <person name="Szabo A."/>
            <person name="Felfoldi T."/>
        </authorList>
    </citation>
    <scope>NUCLEOTIDE SEQUENCE [LARGE SCALE GENOMIC DNA]</scope>
    <source>
        <strain evidence="10 11">DSM 25667</strain>
    </source>
</reference>
<dbReference type="NCBIfam" id="TIGR02406">
    <property type="entry name" value="ectoine_EctA"/>
    <property type="match status" value="1"/>
</dbReference>
<dbReference type="Pfam" id="PF00583">
    <property type="entry name" value="Acetyltransf_1"/>
    <property type="match status" value="1"/>
</dbReference>
<protein>
    <recommendedName>
        <fullName evidence="4 8">L-2,4-diaminobutyric acid acetyltransferase</fullName>
        <shortName evidence="8">DABA acetyltransferase</shortName>
        <ecNumber evidence="3 8">2.3.1.178</ecNumber>
    </recommendedName>
</protein>
<feature type="domain" description="N-acetyltransferase" evidence="9">
    <location>
        <begin position="1"/>
        <end position="161"/>
    </location>
</feature>
<evidence type="ECO:0000256" key="1">
    <source>
        <dbReference type="ARBA" id="ARBA00004978"/>
    </source>
</evidence>
<evidence type="ECO:0000313" key="10">
    <source>
        <dbReference type="EMBL" id="NYT85658.1"/>
    </source>
</evidence>
<evidence type="ECO:0000256" key="3">
    <source>
        <dbReference type="ARBA" id="ARBA00012355"/>
    </source>
</evidence>
<dbReference type="CDD" id="cd04301">
    <property type="entry name" value="NAT_SF"/>
    <property type="match status" value="1"/>
</dbReference>
<evidence type="ECO:0000256" key="2">
    <source>
        <dbReference type="ARBA" id="ARBA00010712"/>
    </source>
</evidence>
<evidence type="ECO:0000256" key="5">
    <source>
        <dbReference type="ARBA" id="ARBA00022679"/>
    </source>
</evidence>
<comment type="similarity">
    <text evidence="2 8">Belongs to the acetyltransferase family. EctA subfamily.</text>
</comment>
<dbReference type="SUPFAM" id="SSF55729">
    <property type="entry name" value="Acyl-CoA N-acyltransferases (Nat)"/>
    <property type="match status" value="1"/>
</dbReference>
<organism evidence="10 11">
    <name type="scientific">Pollutimonas harenae</name>
    <dbReference type="NCBI Taxonomy" id="657015"/>
    <lineage>
        <taxon>Bacteria</taxon>
        <taxon>Pseudomonadati</taxon>
        <taxon>Pseudomonadota</taxon>
        <taxon>Betaproteobacteria</taxon>
        <taxon>Burkholderiales</taxon>
        <taxon>Alcaligenaceae</taxon>
        <taxon>Pollutimonas</taxon>
    </lineage>
</organism>
<evidence type="ECO:0000256" key="4">
    <source>
        <dbReference type="ARBA" id="ARBA00017935"/>
    </source>
</evidence>
<evidence type="ECO:0000256" key="8">
    <source>
        <dbReference type="RuleBase" id="RU365045"/>
    </source>
</evidence>
<accession>A0A853GRF4</accession>
<dbReference type="EC" id="2.3.1.178" evidence="3 8"/>
<dbReference type="PROSITE" id="PS51186">
    <property type="entry name" value="GNAT"/>
    <property type="match status" value="1"/>
</dbReference>
<name>A0A853GRF4_9BURK</name>
<keyword evidence="11" id="KW-1185">Reference proteome</keyword>
<dbReference type="InterPro" id="IPR012772">
    <property type="entry name" value="Ectoine_EctA"/>
</dbReference>
<dbReference type="InterPro" id="IPR000182">
    <property type="entry name" value="GNAT_dom"/>
</dbReference>
<comment type="pathway">
    <text evidence="1 8">Amine and polyamine biosynthesis; ectoine biosynthesis; L-ectoine from L-aspartate 4-semialdehyde: step 2/3.</text>
</comment>
<evidence type="ECO:0000256" key="7">
    <source>
        <dbReference type="ARBA" id="ARBA00048924"/>
    </source>
</evidence>
<dbReference type="EMBL" id="JACCEV010000002">
    <property type="protein sequence ID" value="NYT85658.1"/>
    <property type="molecule type" value="Genomic_DNA"/>
</dbReference>
<proteinExistence type="inferred from homology"/>
<dbReference type="GO" id="GO:0033816">
    <property type="term" value="F:diaminobutyrate acetyltransferase activity"/>
    <property type="evidence" value="ECO:0007669"/>
    <property type="project" value="UniProtKB-EC"/>
</dbReference>
<evidence type="ECO:0000259" key="9">
    <source>
        <dbReference type="PROSITE" id="PS51186"/>
    </source>
</evidence>
<dbReference type="Proteomes" id="UP000554144">
    <property type="component" value="Unassembled WGS sequence"/>
</dbReference>
<dbReference type="Gene3D" id="3.40.630.30">
    <property type="match status" value="1"/>
</dbReference>
<comment type="catalytic activity">
    <reaction evidence="7 8">
        <text>L-2,4-diaminobutanoate + acetyl-CoA = (2S)-4-acetamido-2-aminobutanoate + CoA + H(+)</text>
        <dbReference type="Rhea" id="RHEA:16901"/>
        <dbReference type="ChEBI" id="CHEBI:15378"/>
        <dbReference type="ChEBI" id="CHEBI:57287"/>
        <dbReference type="ChEBI" id="CHEBI:57288"/>
        <dbReference type="ChEBI" id="CHEBI:58761"/>
        <dbReference type="ChEBI" id="CHEBI:58929"/>
        <dbReference type="EC" id="2.3.1.178"/>
    </reaction>
</comment>
<sequence>MRMPQISDAAGIHRLISECPPLDLNSVYTYLLLSEHFGASCVLAGADDTLHGFVSGYVPPERPNTLFVWQVAVHEQGRGQSLGRRMMQHLLQRPGLAHIQYIETTVGPDNRASRAMFASLAQKLLAPIDEQPLFTRDMFGVHAHEDEPLLRIGPFAIASLP</sequence>
<evidence type="ECO:0000313" key="11">
    <source>
        <dbReference type="Proteomes" id="UP000554144"/>
    </source>
</evidence>